<name>A0A5P1E3B5_ASPOF</name>
<accession>A0A5P1E3B5</accession>
<evidence type="ECO:0000313" key="1">
    <source>
        <dbReference type="EMBL" id="ONK57040.1"/>
    </source>
</evidence>
<proteinExistence type="predicted"/>
<evidence type="ECO:0000313" key="2">
    <source>
        <dbReference type="Proteomes" id="UP000243459"/>
    </source>
</evidence>
<keyword evidence="2" id="KW-1185">Reference proteome</keyword>
<dbReference type="EMBL" id="CM007390">
    <property type="protein sequence ID" value="ONK57040.1"/>
    <property type="molecule type" value="Genomic_DNA"/>
</dbReference>
<protein>
    <submittedName>
        <fullName evidence="1">Uncharacterized protein</fullName>
    </submittedName>
</protein>
<reference evidence="2" key="1">
    <citation type="journal article" date="2017" name="Nat. Commun.">
        <title>The asparagus genome sheds light on the origin and evolution of a young Y chromosome.</title>
        <authorList>
            <person name="Harkess A."/>
            <person name="Zhou J."/>
            <person name="Xu C."/>
            <person name="Bowers J.E."/>
            <person name="Van der Hulst R."/>
            <person name="Ayyampalayam S."/>
            <person name="Mercati F."/>
            <person name="Riccardi P."/>
            <person name="McKain M.R."/>
            <person name="Kakrana A."/>
            <person name="Tang H."/>
            <person name="Ray J."/>
            <person name="Groenendijk J."/>
            <person name="Arikit S."/>
            <person name="Mathioni S.M."/>
            <person name="Nakano M."/>
            <person name="Shan H."/>
            <person name="Telgmann-Rauber A."/>
            <person name="Kanno A."/>
            <person name="Yue Z."/>
            <person name="Chen H."/>
            <person name="Li W."/>
            <person name="Chen Y."/>
            <person name="Xu X."/>
            <person name="Zhang Y."/>
            <person name="Luo S."/>
            <person name="Chen H."/>
            <person name="Gao J."/>
            <person name="Mao Z."/>
            <person name="Pires J.C."/>
            <person name="Luo M."/>
            <person name="Kudrna D."/>
            <person name="Wing R.A."/>
            <person name="Meyers B.C."/>
            <person name="Yi K."/>
            <person name="Kong H."/>
            <person name="Lavrijsen P."/>
            <person name="Sunseri F."/>
            <person name="Falavigna A."/>
            <person name="Ye Y."/>
            <person name="Leebens-Mack J.H."/>
            <person name="Chen G."/>
        </authorList>
    </citation>
    <scope>NUCLEOTIDE SEQUENCE [LARGE SCALE GENOMIC DNA]</scope>
    <source>
        <strain evidence="2">cv. DH0086</strain>
    </source>
</reference>
<sequence>MAKAVMEVETSFVAQRGMASGCIHIDGESLTMGGDGRLEGLRGLMEREGWPLEVADHLGPQDGKEVAATLARGFG</sequence>
<dbReference type="Gramene" id="ONK57040">
    <property type="protein sequence ID" value="ONK57040"/>
    <property type="gene ID" value="A4U43_C10F15950"/>
</dbReference>
<gene>
    <name evidence="1" type="ORF">A4U43_C10F15950</name>
</gene>
<dbReference type="AlphaFoldDB" id="A0A5P1E3B5"/>
<dbReference type="Proteomes" id="UP000243459">
    <property type="component" value="Chromosome 10"/>
</dbReference>
<organism evidence="1 2">
    <name type="scientific">Asparagus officinalis</name>
    <name type="common">Garden asparagus</name>
    <dbReference type="NCBI Taxonomy" id="4686"/>
    <lineage>
        <taxon>Eukaryota</taxon>
        <taxon>Viridiplantae</taxon>
        <taxon>Streptophyta</taxon>
        <taxon>Embryophyta</taxon>
        <taxon>Tracheophyta</taxon>
        <taxon>Spermatophyta</taxon>
        <taxon>Magnoliopsida</taxon>
        <taxon>Liliopsida</taxon>
        <taxon>Asparagales</taxon>
        <taxon>Asparagaceae</taxon>
        <taxon>Asparagoideae</taxon>
        <taxon>Asparagus</taxon>
    </lineage>
</organism>